<evidence type="ECO:0000256" key="1">
    <source>
        <dbReference type="ARBA" id="ARBA00004127"/>
    </source>
</evidence>
<feature type="region of interest" description="Disordered" evidence="7">
    <location>
        <begin position="1"/>
        <end position="24"/>
    </location>
</feature>
<feature type="transmembrane region" description="Helical" evidence="8">
    <location>
        <begin position="375"/>
        <end position="390"/>
    </location>
</feature>
<evidence type="ECO:0000256" key="4">
    <source>
        <dbReference type="ARBA" id="ARBA00022692"/>
    </source>
</evidence>
<dbReference type="EMBL" id="ASPP01037250">
    <property type="protein sequence ID" value="ETO01855.1"/>
    <property type="molecule type" value="Genomic_DNA"/>
</dbReference>
<evidence type="ECO:0000313" key="9">
    <source>
        <dbReference type="EMBL" id="ETO01855.1"/>
    </source>
</evidence>
<feature type="transmembrane region" description="Helical" evidence="8">
    <location>
        <begin position="570"/>
        <end position="589"/>
    </location>
</feature>
<dbReference type="GO" id="GO:0005886">
    <property type="term" value="C:plasma membrane"/>
    <property type="evidence" value="ECO:0007669"/>
    <property type="project" value="TreeGrafter"/>
</dbReference>
<feature type="region of interest" description="Disordered" evidence="7">
    <location>
        <begin position="104"/>
        <end position="136"/>
    </location>
</feature>
<comment type="subcellular location">
    <subcellularLocation>
        <location evidence="1">Endomembrane system</location>
        <topology evidence="1">Multi-pass membrane protein</topology>
    </subcellularLocation>
</comment>
<keyword evidence="3" id="KW-0813">Transport</keyword>
<sequence>MISTKPRMEQPEQKDGRMTGTKKENGLALPMALASTTLFEETNKQPNISKNVVQQSKSGATGNHKNVNAYHTTTRFKAHRRLPNYRSKSMDRVAFADHEYEIYLEGDDAEPSKPKQLYDSNDDDEDDDDDDSDDPQMLAIEQGNHYQTKKESLSSSVYDNFDNFTKTPEFKSKPENTSMIKEEFGSSLYVRRYLNWMDDYFCISARGSTITTEIKAGVVTFLTMSYIVLVNPRVLHVSGVPLHYAASSTCLSSCIATIIAGLFSNLPVGCAPGIGLSVYFSYGMMSSLQSHMPHSTTEQRYLTGLAIVLISGIIVLCLTLIGLISFLSARVPNFLKLSTVVGMGLSLTFVGLMRAGIVVTGSGDNVLELGSVEEWEVWLAICSILLTGVLEMHRINAALLIGIVMVTVIYFGLTGLWPSTFIDTPSFGNPLRILNFQNIPLRDLATAGISFVLILILDVSGIIFGIGKMTGLISKRNSKTDVEGSKMVLIAVSIGTIIAAFSESVAGIAAGGRTGLTALVVAFFFGMAIFFGPIFGCVPDIATAPSLVLVGIFMMKQVQQIKWTDEDGHIIMAIAMPSFLTIIMMPFTFSIANGIFFGIGSFLVLHFSSGKHCKKWNALRRLKKKKESKKSLGAHVHQSINNASTSAQHGNLSRGQGVASNTQTTQIQEELQLFTDSKAMSKSKHLQKTNVGHTEKERPAGGHLLTRVSNSTNTQIV</sequence>
<feature type="region of interest" description="Disordered" evidence="7">
    <location>
        <begin position="42"/>
        <end position="67"/>
    </location>
</feature>
<reference evidence="9 10" key="1">
    <citation type="journal article" date="2013" name="Curr. Biol.">
        <title>The Genome of the Foraminiferan Reticulomyxa filosa.</title>
        <authorList>
            <person name="Glockner G."/>
            <person name="Hulsmann N."/>
            <person name="Schleicher M."/>
            <person name="Noegel A.A."/>
            <person name="Eichinger L."/>
            <person name="Gallinger C."/>
            <person name="Pawlowski J."/>
            <person name="Sierra R."/>
            <person name="Euteneuer U."/>
            <person name="Pillet L."/>
            <person name="Moustafa A."/>
            <person name="Platzer M."/>
            <person name="Groth M."/>
            <person name="Szafranski K."/>
            <person name="Schliwa M."/>
        </authorList>
    </citation>
    <scope>NUCLEOTIDE SEQUENCE [LARGE SCALE GENOMIC DNA]</scope>
</reference>
<feature type="transmembrane region" description="Helical" evidence="8">
    <location>
        <begin position="270"/>
        <end position="289"/>
    </location>
</feature>
<comment type="caution">
    <text evidence="9">The sequence shown here is derived from an EMBL/GenBank/DDBJ whole genome shotgun (WGS) entry which is preliminary data.</text>
</comment>
<comment type="similarity">
    <text evidence="2">Belongs to the nucleobase:cation symporter-2 (NCS2) (TC 2.A.40) family. Azg-like subfamily.</text>
</comment>
<feature type="transmembrane region" description="Helical" evidence="8">
    <location>
        <begin position="516"/>
        <end position="549"/>
    </location>
</feature>
<keyword evidence="10" id="KW-1185">Reference proteome</keyword>
<dbReference type="PANTHER" id="PTHR43337">
    <property type="entry name" value="XANTHINE/URACIL PERMEASE C887.17-RELATED"/>
    <property type="match status" value="1"/>
</dbReference>
<evidence type="ECO:0000256" key="7">
    <source>
        <dbReference type="SAM" id="MobiDB-lite"/>
    </source>
</evidence>
<dbReference type="Pfam" id="PF00860">
    <property type="entry name" value="Xan_ur_permease"/>
    <property type="match status" value="1"/>
</dbReference>
<feature type="transmembrane region" description="Helical" evidence="8">
    <location>
        <begin position="487"/>
        <end position="510"/>
    </location>
</feature>
<gene>
    <name evidence="9" type="ORF">RFI_35582</name>
</gene>
<feature type="transmembrane region" description="Helical" evidence="8">
    <location>
        <begin position="397"/>
        <end position="417"/>
    </location>
</feature>
<protein>
    <submittedName>
        <fullName evidence="9">Xanthine/uracil/vitamin C permease</fullName>
    </submittedName>
</protein>
<dbReference type="GO" id="GO:0005345">
    <property type="term" value="F:purine nucleobase transmembrane transporter activity"/>
    <property type="evidence" value="ECO:0007669"/>
    <property type="project" value="TreeGrafter"/>
</dbReference>
<evidence type="ECO:0000256" key="2">
    <source>
        <dbReference type="ARBA" id="ARBA00005697"/>
    </source>
</evidence>
<keyword evidence="6 8" id="KW-0472">Membrane</keyword>
<dbReference type="Proteomes" id="UP000023152">
    <property type="component" value="Unassembled WGS sequence"/>
</dbReference>
<dbReference type="InterPro" id="IPR045018">
    <property type="entry name" value="Azg-like"/>
</dbReference>
<evidence type="ECO:0000256" key="6">
    <source>
        <dbReference type="ARBA" id="ARBA00023136"/>
    </source>
</evidence>
<accession>X6LMB6</accession>
<proteinExistence type="inferred from homology"/>
<dbReference type="GO" id="GO:0012505">
    <property type="term" value="C:endomembrane system"/>
    <property type="evidence" value="ECO:0007669"/>
    <property type="project" value="UniProtKB-SubCell"/>
</dbReference>
<dbReference type="PANTHER" id="PTHR43337:SF1">
    <property type="entry name" value="XANTHINE_URACIL PERMEASE C887.17-RELATED"/>
    <property type="match status" value="1"/>
</dbReference>
<evidence type="ECO:0000313" key="10">
    <source>
        <dbReference type="Proteomes" id="UP000023152"/>
    </source>
</evidence>
<evidence type="ECO:0000256" key="5">
    <source>
        <dbReference type="ARBA" id="ARBA00022989"/>
    </source>
</evidence>
<evidence type="ECO:0000256" key="8">
    <source>
        <dbReference type="SAM" id="Phobius"/>
    </source>
</evidence>
<dbReference type="OMA" id="TGVRQWV"/>
<keyword evidence="5 8" id="KW-1133">Transmembrane helix</keyword>
<dbReference type="AlphaFoldDB" id="X6LMB6"/>
<keyword evidence="4 8" id="KW-0812">Transmembrane</keyword>
<dbReference type="OrthoDB" id="431212at2759"/>
<dbReference type="InterPro" id="IPR006043">
    <property type="entry name" value="NCS2"/>
</dbReference>
<name>X6LMB6_RETFI</name>
<organism evidence="9 10">
    <name type="scientific">Reticulomyxa filosa</name>
    <dbReference type="NCBI Taxonomy" id="46433"/>
    <lineage>
        <taxon>Eukaryota</taxon>
        <taxon>Sar</taxon>
        <taxon>Rhizaria</taxon>
        <taxon>Retaria</taxon>
        <taxon>Foraminifera</taxon>
        <taxon>Monothalamids</taxon>
        <taxon>Reticulomyxidae</taxon>
        <taxon>Reticulomyxa</taxon>
    </lineage>
</organism>
<feature type="transmembrane region" description="Helical" evidence="8">
    <location>
        <begin position="334"/>
        <end position="355"/>
    </location>
</feature>
<feature type="region of interest" description="Disordered" evidence="7">
    <location>
        <begin position="678"/>
        <end position="698"/>
    </location>
</feature>
<feature type="compositionally biased region" description="Acidic residues" evidence="7">
    <location>
        <begin position="120"/>
        <end position="134"/>
    </location>
</feature>
<feature type="transmembrane region" description="Helical" evidence="8">
    <location>
        <begin position="301"/>
        <end position="327"/>
    </location>
</feature>
<evidence type="ECO:0000256" key="3">
    <source>
        <dbReference type="ARBA" id="ARBA00022448"/>
    </source>
</evidence>
<feature type="transmembrane region" description="Helical" evidence="8">
    <location>
        <begin position="444"/>
        <end position="466"/>
    </location>
</feature>